<organism evidence="2 3">
    <name type="scientific">Lactiplantibacillus plantarum</name>
    <name type="common">Lactobacillus plantarum</name>
    <dbReference type="NCBI Taxonomy" id="1590"/>
    <lineage>
        <taxon>Bacteria</taxon>
        <taxon>Bacillati</taxon>
        <taxon>Bacillota</taxon>
        <taxon>Bacilli</taxon>
        <taxon>Lactobacillales</taxon>
        <taxon>Lactobacillaceae</taxon>
        <taxon>Lactiplantibacillus</taxon>
    </lineage>
</organism>
<dbReference type="GO" id="GO:0016020">
    <property type="term" value="C:membrane"/>
    <property type="evidence" value="ECO:0007669"/>
    <property type="project" value="InterPro"/>
</dbReference>
<dbReference type="Pfam" id="PF00344">
    <property type="entry name" value="SecY"/>
    <property type="match status" value="1"/>
</dbReference>
<dbReference type="SUPFAM" id="SSF103491">
    <property type="entry name" value="Preprotein translocase SecY subunit"/>
    <property type="match status" value="1"/>
</dbReference>
<evidence type="ECO:0000313" key="3">
    <source>
        <dbReference type="Proteomes" id="UP000076882"/>
    </source>
</evidence>
<comment type="caution">
    <text evidence="2">The sequence shown here is derived from an EMBL/GenBank/DDBJ whole genome shotgun (WGS) entry which is preliminary data.</text>
</comment>
<dbReference type="PATRIC" id="fig|1590.201.peg.957"/>
<feature type="transmembrane region" description="Helical" evidence="1">
    <location>
        <begin position="173"/>
        <end position="190"/>
    </location>
</feature>
<name>A0A165RVG3_LACPN</name>
<keyword evidence="1" id="KW-0812">Transmembrane</keyword>
<feature type="transmembrane region" description="Helical" evidence="1">
    <location>
        <begin position="26"/>
        <end position="46"/>
    </location>
</feature>
<dbReference type="InterPro" id="IPR023201">
    <property type="entry name" value="SecY_dom_sf"/>
</dbReference>
<dbReference type="Proteomes" id="UP000076882">
    <property type="component" value="Unassembled WGS sequence"/>
</dbReference>
<evidence type="ECO:0000313" key="2">
    <source>
        <dbReference type="EMBL" id="KZU95907.1"/>
    </source>
</evidence>
<keyword evidence="1" id="KW-0472">Membrane</keyword>
<proteinExistence type="predicted"/>
<dbReference type="Gene3D" id="1.10.3370.10">
    <property type="entry name" value="SecY subunit domain"/>
    <property type="match status" value="1"/>
</dbReference>
<keyword evidence="1" id="KW-1133">Transmembrane helix</keyword>
<dbReference type="PRINTS" id="PR00303">
    <property type="entry name" value="SECYTRNLCASE"/>
</dbReference>
<sequence>MYSWESLTIFLLSFHLNNMSILDNGLLYDALKLLIVFLFTCICVWGSQINIRLKTSSLISDVKESDNQNFIPLKINSTGVMPLVFVNVFFYTINVVVSATHLHFLAKSSSILSTVIMLAVYCTILLVTTFSYTYLCLNPKLMQKNLRRSGVAIIGLSGGALTERFVEQLLKKLSFYNFIFLLIISIFSYLCSKILINSLVPISGSSILISVIILSQALQEFNSLKFKIS</sequence>
<reference evidence="2 3" key="1">
    <citation type="submission" date="2016-03" db="EMBL/GenBank/DDBJ databases">
        <title>Comparative genomics of 54 Lactobacillus plantarum strains reveals genomic uncoupling from niche constraints.</title>
        <authorList>
            <person name="Martino M.E."/>
        </authorList>
    </citation>
    <scope>NUCLEOTIDE SEQUENCE [LARGE SCALE GENOMIC DNA]</scope>
    <source>
        <strain evidence="2 3">19.1</strain>
    </source>
</reference>
<dbReference type="GO" id="GO:0015031">
    <property type="term" value="P:protein transport"/>
    <property type="evidence" value="ECO:0007669"/>
    <property type="project" value="InterPro"/>
</dbReference>
<feature type="transmembrane region" description="Helical" evidence="1">
    <location>
        <begin position="111"/>
        <end position="137"/>
    </location>
</feature>
<evidence type="ECO:0000256" key="1">
    <source>
        <dbReference type="SAM" id="Phobius"/>
    </source>
</evidence>
<feature type="transmembrane region" description="Helical" evidence="1">
    <location>
        <begin position="196"/>
        <end position="218"/>
    </location>
</feature>
<dbReference type="EMBL" id="LUXM01000024">
    <property type="protein sequence ID" value="KZU95907.1"/>
    <property type="molecule type" value="Genomic_DNA"/>
</dbReference>
<protein>
    <submittedName>
        <fullName evidence="2">Preprotein translocase secY subunit</fullName>
    </submittedName>
</protein>
<accession>A0A165RVG3</accession>
<dbReference type="AlphaFoldDB" id="A0A165RVG3"/>
<gene>
    <name evidence="2" type="ORF">Lp19_1186</name>
</gene>
<dbReference type="InterPro" id="IPR002208">
    <property type="entry name" value="SecY/SEC61-alpha"/>
</dbReference>
<feature type="transmembrane region" description="Helical" evidence="1">
    <location>
        <begin position="83"/>
        <end position="105"/>
    </location>
</feature>